<dbReference type="Proteomes" id="UP000789396">
    <property type="component" value="Unassembled WGS sequence"/>
</dbReference>
<sequence length="103" mass="11841">IVTLSKNDCGILVGSNRNDKEVKRDLSKGLLKKEALQHECRKWMERPTKIEPTKGMPKEIDAEKDKLRRWHSTRASQFADMSHMLDSCDHDSISVGKKECMIT</sequence>
<evidence type="ECO:0000313" key="1">
    <source>
        <dbReference type="EMBL" id="CAG8741097.1"/>
    </source>
</evidence>
<evidence type="ECO:0000313" key="2">
    <source>
        <dbReference type="Proteomes" id="UP000789396"/>
    </source>
</evidence>
<name>A0A9N9ILN1_9GLOM</name>
<proteinExistence type="predicted"/>
<dbReference type="AlphaFoldDB" id="A0A9N9ILN1"/>
<accession>A0A9N9ILN1</accession>
<comment type="caution">
    <text evidence="1">The sequence shown here is derived from an EMBL/GenBank/DDBJ whole genome shotgun (WGS) entry which is preliminary data.</text>
</comment>
<protein>
    <submittedName>
        <fullName evidence="1">18814_t:CDS:1</fullName>
    </submittedName>
</protein>
<keyword evidence="2" id="KW-1185">Reference proteome</keyword>
<dbReference type="EMBL" id="CAJVPZ010032136">
    <property type="protein sequence ID" value="CAG8741097.1"/>
    <property type="molecule type" value="Genomic_DNA"/>
</dbReference>
<feature type="non-terminal residue" evidence="1">
    <location>
        <position position="103"/>
    </location>
</feature>
<gene>
    <name evidence="1" type="ORF">RFULGI_LOCUS12866</name>
</gene>
<reference evidence="1" key="1">
    <citation type="submission" date="2021-06" db="EMBL/GenBank/DDBJ databases">
        <authorList>
            <person name="Kallberg Y."/>
            <person name="Tangrot J."/>
            <person name="Rosling A."/>
        </authorList>
    </citation>
    <scope>NUCLEOTIDE SEQUENCE</scope>
    <source>
        <strain evidence="1">IN212</strain>
    </source>
</reference>
<organism evidence="1 2">
    <name type="scientific">Racocetra fulgida</name>
    <dbReference type="NCBI Taxonomy" id="60492"/>
    <lineage>
        <taxon>Eukaryota</taxon>
        <taxon>Fungi</taxon>
        <taxon>Fungi incertae sedis</taxon>
        <taxon>Mucoromycota</taxon>
        <taxon>Glomeromycotina</taxon>
        <taxon>Glomeromycetes</taxon>
        <taxon>Diversisporales</taxon>
        <taxon>Gigasporaceae</taxon>
        <taxon>Racocetra</taxon>
    </lineage>
</organism>